<protein>
    <submittedName>
        <fullName evidence="1">Uncharacterized protein</fullName>
    </submittedName>
</protein>
<accession>A0ABR2FFT2</accession>
<reference evidence="1 2" key="1">
    <citation type="journal article" date="2024" name="G3 (Bethesda)">
        <title>Genome assembly of Hibiscus sabdariffa L. provides insights into metabolisms of medicinal natural products.</title>
        <authorList>
            <person name="Kim T."/>
        </authorList>
    </citation>
    <scope>NUCLEOTIDE SEQUENCE [LARGE SCALE GENOMIC DNA]</scope>
    <source>
        <strain evidence="1">TK-2024</strain>
        <tissue evidence="1">Old leaves</tissue>
    </source>
</reference>
<dbReference type="EMBL" id="JBBPBM010000006">
    <property type="protein sequence ID" value="KAK8579798.1"/>
    <property type="molecule type" value="Genomic_DNA"/>
</dbReference>
<evidence type="ECO:0000313" key="1">
    <source>
        <dbReference type="EMBL" id="KAK8579798.1"/>
    </source>
</evidence>
<keyword evidence="2" id="KW-1185">Reference proteome</keyword>
<proteinExistence type="predicted"/>
<comment type="caution">
    <text evidence="1">The sequence shown here is derived from an EMBL/GenBank/DDBJ whole genome shotgun (WGS) entry which is preliminary data.</text>
</comment>
<organism evidence="1 2">
    <name type="scientific">Hibiscus sabdariffa</name>
    <name type="common">roselle</name>
    <dbReference type="NCBI Taxonomy" id="183260"/>
    <lineage>
        <taxon>Eukaryota</taxon>
        <taxon>Viridiplantae</taxon>
        <taxon>Streptophyta</taxon>
        <taxon>Embryophyta</taxon>
        <taxon>Tracheophyta</taxon>
        <taxon>Spermatophyta</taxon>
        <taxon>Magnoliopsida</taxon>
        <taxon>eudicotyledons</taxon>
        <taxon>Gunneridae</taxon>
        <taxon>Pentapetalae</taxon>
        <taxon>rosids</taxon>
        <taxon>malvids</taxon>
        <taxon>Malvales</taxon>
        <taxon>Malvaceae</taxon>
        <taxon>Malvoideae</taxon>
        <taxon>Hibiscus</taxon>
    </lineage>
</organism>
<name>A0ABR2FFT2_9ROSI</name>
<dbReference type="Proteomes" id="UP001472677">
    <property type="component" value="Unassembled WGS sequence"/>
</dbReference>
<sequence>MNYALGLMQFDSIGSNEDPNDLLAQMIGFFPNKFLFLCISLLPNKTQNPKSIKSVVDSLLFSRSKGLFPALFSVLHCLLQPSASGLVILH</sequence>
<gene>
    <name evidence="1" type="ORF">V6N12_070104</name>
</gene>
<evidence type="ECO:0000313" key="2">
    <source>
        <dbReference type="Proteomes" id="UP001472677"/>
    </source>
</evidence>